<dbReference type="InterPro" id="IPR036162">
    <property type="entry name" value="Resolvase-like_N_sf"/>
</dbReference>
<keyword evidence="1" id="KW-0175">Coiled coil</keyword>
<dbReference type="PANTHER" id="PTHR30461">
    <property type="entry name" value="DNA-INVERTASE FROM LAMBDOID PROPHAGE"/>
    <property type="match status" value="1"/>
</dbReference>
<dbReference type="Gene3D" id="3.40.50.1390">
    <property type="entry name" value="Resolvase, N-terminal catalytic domain"/>
    <property type="match status" value="1"/>
</dbReference>
<reference evidence="3" key="1">
    <citation type="journal article" date="2021" name="PeerJ">
        <title>Extensive microbial diversity within the chicken gut microbiome revealed by metagenomics and culture.</title>
        <authorList>
            <person name="Gilroy R."/>
            <person name="Ravi A."/>
            <person name="Getino M."/>
            <person name="Pursley I."/>
            <person name="Horton D.L."/>
            <person name="Alikhan N.F."/>
            <person name="Baker D."/>
            <person name="Gharbi K."/>
            <person name="Hall N."/>
            <person name="Watson M."/>
            <person name="Adriaenssens E.M."/>
            <person name="Foster-Nyarko E."/>
            <person name="Jarju S."/>
            <person name="Secka A."/>
            <person name="Antonio M."/>
            <person name="Oren A."/>
            <person name="Chaudhuri R.R."/>
            <person name="La Ragione R."/>
            <person name="Hildebrand F."/>
            <person name="Pallen M.J."/>
        </authorList>
    </citation>
    <scope>NUCLEOTIDE SEQUENCE</scope>
    <source>
        <strain evidence="3">ChiSjej5B23-2810</strain>
    </source>
</reference>
<evidence type="ECO:0000259" key="2">
    <source>
        <dbReference type="PROSITE" id="PS51737"/>
    </source>
</evidence>
<dbReference type="InterPro" id="IPR011109">
    <property type="entry name" value="DNA_bind_recombinase_dom"/>
</dbReference>
<reference evidence="3" key="2">
    <citation type="submission" date="2021-04" db="EMBL/GenBank/DDBJ databases">
        <authorList>
            <person name="Gilroy R."/>
        </authorList>
    </citation>
    <scope>NUCLEOTIDE SEQUENCE</scope>
    <source>
        <strain evidence="3">ChiSjej5B23-2810</strain>
    </source>
</reference>
<accession>A0A9D2P664</accession>
<dbReference type="SUPFAM" id="SSF53041">
    <property type="entry name" value="Resolvase-like"/>
    <property type="match status" value="1"/>
</dbReference>
<name>A0A9D2P664_9FIRM</name>
<dbReference type="Pfam" id="PF07508">
    <property type="entry name" value="Recombinase"/>
    <property type="match status" value="1"/>
</dbReference>
<dbReference type="Gene3D" id="3.90.1750.20">
    <property type="entry name" value="Putative Large Serine Recombinase, Chain B, Domain 2"/>
    <property type="match status" value="1"/>
</dbReference>
<dbReference type="Proteomes" id="UP000823906">
    <property type="component" value="Unassembled WGS sequence"/>
</dbReference>
<feature type="coiled-coil region" evidence="1">
    <location>
        <begin position="440"/>
        <end position="474"/>
    </location>
</feature>
<dbReference type="GO" id="GO:0000150">
    <property type="term" value="F:DNA strand exchange activity"/>
    <property type="evidence" value="ECO:0007669"/>
    <property type="project" value="InterPro"/>
</dbReference>
<feature type="domain" description="Recombinase" evidence="2">
    <location>
        <begin position="167"/>
        <end position="285"/>
    </location>
</feature>
<dbReference type="InterPro" id="IPR038109">
    <property type="entry name" value="DNA_bind_recomb_sf"/>
</dbReference>
<proteinExistence type="predicted"/>
<evidence type="ECO:0000313" key="3">
    <source>
        <dbReference type="EMBL" id="HJC44897.1"/>
    </source>
</evidence>
<dbReference type="GO" id="GO:0003677">
    <property type="term" value="F:DNA binding"/>
    <property type="evidence" value="ECO:0007669"/>
    <property type="project" value="InterPro"/>
</dbReference>
<comment type="caution">
    <text evidence="3">The sequence shown here is derived from an EMBL/GenBank/DDBJ whole genome shotgun (WGS) entry which is preliminary data.</text>
</comment>
<evidence type="ECO:0000256" key="1">
    <source>
        <dbReference type="SAM" id="Coils"/>
    </source>
</evidence>
<dbReference type="EMBL" id="DWWN01000015">
    <property type="protein sequence ID" value="HJC44897.1"/>
    <property type="molecule type" value="Genomic_DNA"/>
</dbReference>
<sequence>MKNRVCTLYRVSTDKQVDHNDKNQADIPMQRKACRAFCDKMGWTIVHEEQEEGVSGHKVRAENRDKLQIIKNLARQKKFDILLVFMFDRIGRIADETPFVVEWFVKQGIEVWSTQEGQQRFDSHTDKLTNYIRFWQADGESEKTSIRTKTALGQLVEAGGFKGGLAPYGYDLVKSGRFNKRKHELYKLVVNEAEAAVVRTIFEKYVHEGYGAQRIATYLNRQGYRARTGKMWHHATIRGIVCNLTYTGILRCGESRSQELPHLQIIEPELFEAAQCIRTARAGSAVQERHVPMNTRGKSLLSGNVYCGHCGARLALTTNGKSYPCKEDPHRVVKRVRYICYGKTRKQTDCNGQTGYTAHILDGIIDKLVRRIFERMKAIPKSDIVNLRYQEKMEERKCLLQSVRADYTKAAHELDMLKVEVIKALRGESSFPKNLLGAMVTEAETKCRELQESMEAAQTAYDEGKNVLASLNAQYDEIISWSELYDTASIEAKKMIVSSLIRRVDVYRGYKLHIEFTIDFEQFCRGLDFEAVAA</sequence>
<dbReference type="Pfam" id="PF13408">
    <property type="entry name" value="Zn_ribbon_recom"/>
    <property type="match status" value="1"/>
</dbReference>
<gene>
    <name evidence="3" type="ORF">H9703_01960</name>
</gene>
<dbReference type="CDD" id="cd00338">
    <property type="entry name" value="Ser_Recombinase"/>
    <property type="match status" value="1"/>
</dbReference>
<dbReference type="AlphaFoldDB" id="A0A9D2P664"/>
<dbReference type="PROSITE" id="PS51737">
    <property type="entry name" value="RECOMBINASE_DNA_BIND"/>
    <property type="match status" value="1"/>
</dbReference>
<dbReference type="PANTHER" id="PTHR30461:SF23">
    <property type="entry name" value="DNA RECOMBINASE-RELATED"/>
    <property type="match status" value="1"/>
</dbReference>
<evidence type="ECO:0000313" key="4">
    <source>
        <dbReference type="Proteomes" id="UP000823906"/>
    </source>
</evidence>
<dbReference type="Pfam" id="PF00239">
    <property type="entry name" value="Resolvase"/>
    <property type="match status" value="1"/>
</dbReference>
<dbReference type="SMART" id="SM00857">
    <property type="entry name" value="Resolvase"/>
    <property type="match status" value="1"/>
</dbReference>
<protein>
    <submittedName>
        <fullName evidence="3">Recombinase family protein</fullName>
    </submittedName>
</protein>
<dbReference type="InterPro" id="IPR025827">
    <property type="entry name" value="Zn_ribbon_recom_dom"/>
</dbReference>
<dbReference type="InterPro" id="IPR006119">
    <property type="entry name" value="Resolv_N"/>
</dbReference>
<dbReference type="InterPro" id="IPR050639">
    <property type="entry name" value="SSR_resolvase"/>
</dbReference>
<organism evidence="3 4">
    <name type="scientific">Candidatus Faecalibacterium faecigallinarum</name>
    <dbReference type="NCBI Taxonomy" id="2838577"/>
    <lineage>
        <taxon>Bacteria</taxon>
        <taxon>Bacillati</taxon>
        <taxon>Bacillota</taxon>
        <taxon>Clostridia</taxon>
        <taxon>Eubacteriales</taxon>
        <taxon>Oscillospiraceae</taxon>
        <taxon>Faecalibacterium</taxon>
    </lineage>
</organism>